<dbReference type="EMBL" id="WWNE01000005">
    <property type="protein sequence ID" value="NBG65432.1"/>
    <property type="molecule type" value="Genomic_DNA"/>
</dbReference>
<reference evidence="2 3" key="1">
    <citation type="submission" date="2019-12" db="EMBL/GenBank/DDBJ databases">
        <authorList>
            <person name="Zhao J."/>
        </authorList>
    </citation>
    <scope>NUCLEOTIDE SEQUENCE [LARGE SCALE GENOMIC DNA]</scope>
    <source>
        <strain evidence="2 3">S-15</strain>
    </source>
</reference>
<evidence type="ECO:0008006" key="4">
    <source>
        <dbReference type="Google" id="ProtNLM"/>
    </source>
</evidence>
<dbReference type="RefSeq" id="WP_160632390.1">
    <property type="nucleotide sequence ID" value="NZ_WWNE01000005.1"/>
</dbReference>
<organism evidence="2 3">
    <name type="scientific">Acidiluteibacter ferrifornacis</name>
    <dbReference type="NCBI Taxonomy" id="2692424"/>
    <lineage>
        <taxon>Bacteria</taxon>
        <taxon>Pseudomonadati</taxon>
        <taxon>Bacteroidota</taxon>
        <taxon>Flavobacteriia</taxon>
        <taxon>Flavobacteriales</taxon>
        <taxon>Cryomorphaceae</taxon>
        <taxon>Acidiluteibacter</taxon>
    </lineage>
</organism>
<protein>
    <recommendedName>
        <fullName evidence="4">Peptidase M50 domain-containing protein</fullName>
    </recommendedName>
</protein>
<evidence type="ECO:0000256" key="1">
    <source>
        <dbReference type="SAM" id="Phobius"/>
    </source>
</evidence>
<feature type="transmembrane region" description="Helical" evidence="1">
    <location>
        <begin position="95"/>
        <end position="119"/>
    </location>
</feature>
<feature type="transmembrane region" description="Helical" evidence="1">
    <location>
        <begin position="7"/>
        <end position="25"/>
    </location>
</feature>
<feature type="transmembrane region" description="Helical" evidence="1">
    <location>
        <begin position="61"/>
        <end position="83"/>
    </location>
</feature>
<gene>
    <name evidence="2" type="ORF">GQN54_04855</name>
</gene>
<keyword evidence="3" id="KW-1185">Reference proteome</keyword>
<dbReference type="AlphaFoldDB" id="A0A6N9NHW8"/>
<keyword evidence="1" id="KW-1133">Transmembrane helix</keyword>
<dbReference type="Proteomes" id="UP000470771">
    <property type="component" value="Unassembled WGS sequence"/>
</dbReference>
<sequence length="197" mass="22101">MPKNNHFVSMVLTFVVFTIIGTLSHELGHIAVAKYLGYSTTLHFGSMNYESDFPYSKSNELFILLGGPIQTTITGCIGLFVLYKNRNEWKSINWLAVFLSLFWLRPVFNIVTSISNYLIHGTPNPFGGDELKISQLFGLWDGTLSVSFAILGGSILYYLFYKVIPQSIRSTFIISGIIGSIGGYFTWFKFIGPNILP</sequence>
<keyword evidence="1" id="KW-0472">Membrane</keyword>
<evidence type="ECO:0000313" key="2">
    <source>
        <dbReference type="EMBL" id="NBG65432.1"/>
    </source>
</evidence>
<name>A0A6N9NHW8_9FLAO</name>
<feature type="transmembrane region" description="Helical" evidence="1">
    <location>
        <begin position="139"/>
        <end position="160"/>
    </location>
</feature>
<keyword evidence="1" id="KW-0812">Transmembrane</keyword>
<feature type="transmembrane region" description="Helical" evidence="1">
    <location>
        <begin position="172"/>
        <end position="191"/>
    </location>
</feature>
<comment type="caution">
    <text evidence="2">The sequence shown here is derived from an EMBL/GenBank/DDBJ whole genome shotgun (WGS) entry which is preliminary data.</text>
</comment>
<proteinExistence type="predicted"/>
<evidence type="ECO:0000313" key="3">
    <source>
        <dbReference type="Proteomes" id="UP000470771"/>
    </source>
</evidence>
<accession>A0A6N9NHW8</accession>